<dbReference type="PANTHER" id="PTHR23095">
    <property type="entry name" value="PARANEOPLASTIC ANTIGEN"/>
    <property type="match status" value="1"/>
</dbReference>
<dbReference type="GO" id="GO:0003676">
    <property type="term" value="F:nucleic acid binding"/>
    <property type="evidence" value="ECO:0007669"/>
    <property type="project" value="InterPro"/>
</dbReference>
<dbReference type="GeneID" id="113098681"/>
<keyword evidence="1" id="KW-0862">Zinc</keyword>
<feature type="domain" description="CCHC-type" evidence="4">
    <location>
        <begin position="328"/>
        <end position="343"/>
    </location>
</feature>
<evidence type="ECO:0000256" key="1">
    <source>
        <dbReference type="PROSITE-ProRule" id="PRU00047"/>
    </source>
</evidence>
<dbReference type="OrthoDB" id="10065209at2759"/>
<evidence type="ECO:0000256" key="3">
    <source>
        <dbReference type="SAM" id="MobiDB-lite"/>
    </source>
</evidence>
<dbReference type="PROSITE" id="PS50158">
    <property type="entry name" value="ZF_CCHC"/>
    <property type="match status" value="1"/>
</dbReference>
<feature type="compositionally biased region" description="Basic and acidic residues" evidence="3">
    <location>
        <begin position="371"/>
        <end position="381"/>
    </location>
</feature>
<evidence type="ECO:0000259" key="4">
    <source>
        <dbReference type="PROSITE" id="PS50158"/>
    </source>
</evidence>
<dbReference type="PANTHER" id="PTHR23095:SF17">
    <property type="entry name" value="PARANEOPLASTIC ANTIGEN MA1"/>
    <property type="match status" value="1"/>
</dbReference>
<evidence type="ECO:0000313" key="5">
    <source>
        <dbReference type="Proteomes" id="UP000515129"/>
    </source>
</evidence>
<dbReference type="InterPro" id="IPR026523">
    <property type="entry name" value="PNMA"/>
</dbReference>
<organism evidence="5 6">
    <name type="scientific">Carassius auratus</name>
    <name type="common">Goldfish</name>
    <dbReference type="NCBI Taxonomy" id="7957"/>
    <lineage>
        <taxon>Eukaryota</taxon>
        <taxon>Metazoa</taxon>
        <taxon>Chordata</taxon>
        <taxon>Craniata</taxon>
        <taxon>Vertebrata</taxon>
        <taxon>Euteleostomi</taxon>
        <taxon>Actinopterygii</taxon>
        <taxon>Neopterygii</taxon>
        <taxon>Teleostei</taxon>
        <taxon>Ostariophysi</taxon>
        <taxon>Cypriniformes</taxon>
        <taxon>Cyprinidae</taxon>
        <taxon>Cyprininae</taxon>
        <taxon>Carassius</taxon>
    </lineage>
</organism>
<dbReference type="KEGG" id="caua:113098681"/>
<keyword evidence="1" id="KW-0863">Zinc-finger</keyword>
<proteinExistence type="predicted"/>
<dbReference type="AlphaFoldDB" id="A0A6P6PFR7"/>
<reference evidence="6" key="1">
    <citation type="submission" date="2025-08" db="UniProtKB">
        <authorList>
            <consortium name="RefSeq"/>
        </authorList>
    </citation>
    <scope>IDENTIFICATION</scope>
    <source>
        <strain evidence="6">Wakin</strain>
        <tissue evidence="6">Muscle</tissue>
    </source>
</reference>
<keyword evidence="1" id="KW-0479">Metal-binding</keyword>
<evidence type="ECO:0000256" key="2">
    <source>
        <dbReference type="SAM" id="Coils"/>
    </source>
</evidence>
<name>A0A6P6PFR7_CARAU</name>
<sequence>MLQIAMEEQLKVLTELVQQLQTDNQQLRQELVRRPVEVVDEAQSASSRLDVGARPSVNISASERYVYVPRERKCPRFSGRRSVDLLTAEDWVEEVRRSLIVRPVPVAEKALFVYDLLDGEAKAEVKFHPSSDRDDPEKIFIILLEMYGCSQSLVGLQKQFFQRRQLEGESLREYSHALMALMEAMKRKNLTGICNPDHTLRDQFIEHMRDNTLRRELKRQVRLNAEMSFLEVRAEAIRWADEGGTPSIRPRAHSCTADVQVVGTYRSTQFSSESTNELGELKDCLRKQQTQLDAILKHLSINPSNPVGGAVGSRPVSARFQADGKPICMRCNKAGHIARFCRSDLAGMHVNVREGVGIGPGPSSHGQGRTVVRETPEQPEN</sequence>
<dbReference type="InterPro" id="IPR001878">
    <property type="entry name" value="Znf_CCHC"/>
</dbReference>
<gene>
    <name evidence="6" type="primary">LOC113098681</name>
</gene>
<accession>A0A6P6PFR7</accession>
<dbReference type="RefSeq" id="XP_026119499.1">
    <property type="nucleotide sequence ID" value="XM_026263714.1"/>
</dbReference>
<feature type="region of interest" description="Disordered" evidence="3">
    <location>
        <begin position="357"/>
        <end position="381"/>
    </location>
</feature>
<feature type="coiled-coil region" evidence="2">
    <location>
        <begin position="3"/>
        <end position="30"/>
    </location>
</feature>
<keyword evidence="5" id="KW-1185">Reference proteome</keyword>
<protein>
    <submittedName>
        <fullName evidence="6">Uncharacterized protein LOC113098681</fullName>
    </submittedName>
</protein>
<dbReference type="GO" id="GO:0008270">
    <property type="term" value="F:zinc ion binding"/>
    <property type="evidence" value="ECO:0007669"/>
    <property type="project" value="UniProtKB-KW"/>
</dbReference>
<dbReference type="Proteomes" id="UP000515129">
    <property type="component" value="Unplaced"/>
</dbReference>
<keyword evidence="2" id="KW-0175">Coiled coil</keyword>
<evidence type="ECO:0000313" key="6">
    <source>
        <dbReference type="RefSeq" id="XP_026119499.1"/>
    </source>
</evidence>